<gene>
    <name evidence="1" type="ORF">P691DRAFT_805493</name>
</gene>
<evidence type="ECO:0000313" key="1">
    <source>
        <dbReference type="EMBL" id="KAF9445578.1"/>
    </source>
</evidence>
<dbReference type="EMBL" id="MU151293">
    <property type="protein sequence ID" value="KAF9445578.1"/>
    <property type="molecule type" value="Genomic_DNA"/>
</dbReference>
<proteinExistence type="predicted"/>
<organism evidence="1 2">
    <name type="scientific">Macrolepiota fuliginosa MF-IS2</name>
    <dbReference type="NCBI Taxonomy" id="1400762"/>
    <lineage>
        <taxon>Eukaryota</taxon>
        <taxon>Fungi</taxon>
        <taxon>Dikarya</taxon>
        <taxon>Basidiomycota</taxon>
        <taxon>Agaricomycotina</taxon>
        <taxon>Agaricomycetes</taxon>
        <taxon>Agaricomycetidae</taxon>
        <taxon>Agaricales</taxon>
        <taxon>Agaricineae</taxon>
        <taxon>Agaricaceae</taxon>
        <taxon>Macrolepiota</taxon>
    </lineage>
</organism>
<evidence type="ECO:0000313" key="2">
    <source>
        <dbReference type="Proteomes" id="UP000807342"/>
    </source>
</evidence>
<accession>A0A9P5X694</accession>
<reference evidence="1" key="1">
    <citation type="submission" date="2020-11" db="EMBL/GenBank/DDBJ databases">
        <authorList>
            <consortium name="DOE Joint Genome Institute"/>
            <person name="Ahrendt S."/>
            <person name="Riley R."/>
            <person name="Andreopoulos W."/>
            <person name="Labutti K."/>
            <person name="Pangilinan J."/>
            <person name="Ruiz-Duenas F.J."/>
            <person name="Barrasa J.M."/>
            <person name="Sanchez-Garcia M."/>
            <person name="Camarero S."/>
            <person name="Miyauchi S."/>
            <person name="Serrano A."/>
            <person name="Linde D."/>
            <person name="Babiker R."/>
            <person name="Drula E."/>
            <person name="Ayuso-Fernandez I."/>
            <person name="Pacheco R."/>
            <person name="Padilla G."/>
            <person name="Ferreira P."/>
            <person name="Barriuso J."/>
            <person name="Kellner H."/>
            <person name="Castanera R."/>
            <person name="Alfaro M."/>
            <person name="Ramirez L."/>
            <person name="Pisabarro A.G."/>
            <person name="Kuo A."/>
            <person name="Tritt A."/>
            <person name="Lipzen A."/>
            <person name="He G."/>
            <person name="Yan M."/>
            <person name="Ng V."/>
            <person name="Cullen D."/>
            <person name="Martin F."/>
            <person name="Rosso M.-N."/>
            <person name="Henrissat B."/>
            <person name="Hibbett D."/>
            <person name="Martinez A.T."/>
            <person name="Grigoriev I.V."/>
        </authorList>
    </citation>
    <scope>NUCLEOTIDE SEQUENCE</scope>
    <source>
        <strain evidence="1">MF-IS2</strain>
    </source>
</reference>
<protein>
    <submittedName>
        <fullName evidence="1">Uncharacterized protein</fullName>
    </submittedName>
</protein>
<dbReference type="AlphaFoldDB" id="A0A9P5X694"/>
<sequence>MLAGATTTLEELFINVGVRWSESDLKELFTSFKHLLAFGLGSCNTDTVSTLIAILTPGTGGDDTKYLPSLEALCIRMDVDHNGTTLYPPDDLYILSPKFVKMFQERVDSVGNLKFSLDVPMEWDQDSIEKLQELNKNGAELILIDDAQPESWPV</sequence>
<name>A0A9P5X694_9AGAR</name>
<comment type="caution">
    <text evidence="1">The sequence shown here is derived from an EMBL/GenBank/DDBJ whole genome shotgun (WGS) entry which is preliminary data.</text>
</comment>
<dbReference type="Proteomes" id="UP000807342">
    <property type="component" value="Unassembled WGS sequence"/>
</dbReference>
<keyword evidence="2" id="KW-1185">Reference proteome</keyword>